<dbReference type="EMBL" id="CP045230">
    <property type="protein sequence ID" value="QFS52757.1"/>
    <property type="molecule type" value="Genomic_DNA"/>
</dbReference>
<evidence type="ECO:0000313" key="2">
    <source>
        <dbReference type="EMBL" id="QFS52757.1"/>
    </source>
</evidence>
<dbReference type="Proteomes" id="UP000326678">
    <property type="component" value="Chromosome pGXM03"/>
</dbReference>
<evidence type="ECO:0000256" key="1">
    <source>
        <dbReference type="SAM" id="MobiDB-lite"/>
    </source>
</evidence>
<feature type="region of interest" description="Disordered" evidence="1">
    <location>
        <begin position="64"/>
        <end position="135"/>
    </location>
</feature>
<dbReference type="KEGG" id="nsh:GXM_10021"/>
<keyword evidence="3" id="KW-1185">Reference proteome</keyword>
<dbReference type="RefSeq" id="WP_152592893.1">
    <property type="nucleotide sequence ID" value="NZ_CP045230.1"/>
</dbReference>
<reference evidence="2 3" key="1">
    <citation type="submission" date="2019-10" db="EMBL/GenBank/DDBJ databases">
        <title>Genomic and transcriptomic insights into the perfect genentic adaptation of a filamentous nitrogen-fixing cyanobacterium to rice fields.</title>
        <authorList>
            <person name="Chen Z."/>
        </authorList>
    </citation>
    <scope>NUCLEOTIDE SEQUENCE [LARGE SCALE GENOMIC DNA]</scope>
    <source>
        <strain evidence="2">CCNUC1</strain>
    </source>
</reference>
<dbReference type="AlphaFoldDB" id="A0A5P8WIS3"/>
<proteinExistence type="predicted"/>
<sequence>MTTQIVENLELFSEAQLEALEFLPEELENIESELYPNLDSISLEVVAKDLEAYFEGDVEGAGLEARGRSSSRGGARGRTGGGIRDRIRGGARGRTGGGIRGRIRDRRDRIGGGAPSGGSGAGVPRGKGSNTATIQGTVPITVGNSTVEFEYAEVKNGTSRSIRMWRKRRQDGVDKIYSINPPVHNNPKYNKKQSNFYSAAARCIGEAFYRENVNNETYPAEVRGSWEGTNYTFTYPPDR</sequence>
<accession>A0A5P8WIS3</accession>
<feature type="compositionally biased region" description="Gly residues" evidence="1">
    <location>
        <begin position="90"/>
        <end position="100"/>
    </location>
</feature>
<protein>
    <submittedName>
        <fullName evidence="2">Uncharacterized protein</fullName>
    </submittedName>
</protein>
<feature type="compositionally biased region" description="Gly residues" evidence="1">
    <location>
        <begin position="111"/>
        <end position="125"/>
    </location>
</feature>
<evidence type="ECO:0000313" key="3">
    <source>
        <dbReference type="Proteomes" id="UP000326678"/>
    </source>
</evidence>
<gene>
    <name evidence="2" type="ORF">GXM_10021</name>
</gene>
<name>A0A5P8WIS3_9NOSO</name>
<organism evidence="2 3">
    <name type="scientific">Nostoc sphaeroides CCNUC1</name>
    <dbReference type="NCBI Taxonomy" id="2653204"/>
    <lineage>
        <taxon>Bacteria</taxon>
        <taxon>Bacillati</taxon>
        <taxon>Cyanobacteriota</taxon>
        <taxon>Cyanophyceae</taxon>
        <taxon>Nostocales</taxon>
        <taxon>Nostocaceae</taxon>
        <taxon>Nostoc</taxon>
    </lineage>
</organism>